<feature type="transmembrane region" description="Helical" evidence="1">
    <location>
        <begin position="260"/>
        <end position="282"/>
    </location>
</feature>
<name>A0A6G1QK39_CHAAH</name>
<dbReference type="AlphaFoldDB" id="A0A6G1QK39"/>
<proteinExistence type="predicted"/>
<evidence type="ECO:0000256" key="2">
    <source>
        <dbReference type="SAM" id="SignalP"/>
    </source>
</evidence>
<keyword evidence="4" id="KW-1185">Reference proteome</keyword>
<dbReference type="PANTHER" id="PTHR15644">
    <property type="entry name" value="OSTEOPETROSIS ASSOCIATED TRANSMEMBRANE PROTEIN 1"/>
    <property type="match status" value="1"/>
</dbReference>
<accession>A0A6G1QK39</accession>
<gene>
    <name evidence="3" type="ORF">EXN66_Car018600</name>
</gene>
<feature type="signal peptide" evidence="2">
    <location>
        <begin position="1"/>
        <end position="21"/>
    </location>
</feature>
<sequence length="311" mass="34954">MSLYKNCLILLAINIFSPVSGDGVNGTAPDTTDKRTQSPSLSPPVVAAAELNSANIKPDLDSLFPLSLLSSFPEDPEVSDYCSELLHIFGQRYVACVSCLVPAARPVKVCQNCYSSYGSLANIYRNISGTLGPANVSCKDNLLRSDRLMLVNLLYINLEDVWSKSNCKQCITKEFQSLTNDTLYFMAMLNQTRTCFEKYPQGNHSEQCKNCNSSYKGLNELYSRMEKNQSLCIDIEDAQNLIQKIQWTNFNCTVAREETVPIIAVSSFMLFLPIIFYLSSFLHSEQKKRKLIHPKRAKSYSSLTNIQDKLN</sequence>
<dbReference type="EMBL" id="CM015729">
    <property type="protein sequence ID" value="KAF3702912.1"/>
    <property type="molecule type" value="Genomic_DNA"/>
</dbReference>
<dbReference type="InterPro" id="IPR019172">
    <property type="entry name" value="Osteopetrosis-assoc_TM_1"/>
</dbReference>
<keyword evidence="1" id="KW-1133">Transmembrane helix</keyword>
<dbReference type="GO" id="GO:0005829">
    <property type="term" value="C:cytosol"/>
    <property type="evidence" value="ECO:0007669"/>
    <property type="project" value="TreeGrafter"/>
</dbReference>
<reference evidence="3 4" key="1">
    <citation type="submission" date="2019-02" db="EMBL/GenBank/DDBJ databases">
        <title>Opniocepnalus argus genome.</title>
        <authorList>
            <person name="Zhou C."/>
            <person name="Xiao S."/>
        </authorList>
    </citation>
    <scope>NUCLEOTIDE SEQUENCE [LARGE SCALE GENOMIC DNA]</scope>
    <source>
        <strain evidence="3">OARG1902GOOAL</strain>
        <tissue evidence="3">Muscle</tissue>
    </source>
</reference>
<dbReference type="PANTHER" id="PTHR15644:SF2">
    <property type="entry name" value="OSTEOPETROSIS-ASSOCIATED TRANSMEMBRANE PROTEIN 1"/>
    <property type="match status" value="1"/>
</dbReference>
<keyword evidence="1" id="KW-0472">Membrane</keyword>
<reference evidence="4" key="2">
    <citation type="submission" date="2019-02" db="EMBL/GenBank/DDBJ databases">
        <title>Opniocepnalus argus Var Kimnra genome.</title>
        <authorList>
            <person name="Zhou C."/>
            <person name="Xiao S."/>
        </authorList>
    </citation>
    <scope>NUCLEOTIDE SEQUENCE [LARGE SCALE GENOMIC DNA]</scope>
</reference>
<evidence type="ECO:0000313" key="3">
    <source>
        <dbReference type="EMBL" id="KAF3702912.1"/>
    </source>
</evidence>
<protein>
    <submittedName>
        <fullName evidence="3">Osteopetrosis-associated transmembrane protein 1 Chloride channel 7 beta subunit</fullName>
    </submittedName>
</protein>
<keyword evidence="1 3" id="KW-0812">Transmembrane</keyword>
<evidence type="ECO:0000256" key="1">
    <source>
        <dbReference type="SAM" id="Phobius"/>
    </source>
</evidence>
<feature type="chain" id="PRO_5026149793" evidence="2">
    <location>
        <begin position="22"/>
        <end position="311"/>
    </location>
</feature>
<evidence type="ECO:0000313" key="4">
    <source>
        <dbReference type="Proteomes" id="UP000503349"/>
    </source>
</evidence>
<keyword evidence="2" id="KW-0732">Signal</keyword>
<dbReference type="Pfam" id="PF09777">
    <property type="entry name" value="OSTMP1"/>
    <property type="match status" value="1"/>
</dbReference>
<organism evidence="3 4">
    <name type="scientific">Channa argus</name>
    <name type="common">Northern snakehead</name>
    <name type="synonym">Ophicephalus argus</name>
    <dbReference type="NCBI Taxonomy" id="215402"/>
    <lineage>
        <taxon>Eukaryota</taxon>
        <taxon>Metazoa</taxon>
        <taxon>Chordata</taxon>
        <taxon>Craniata</taxon>
        <taxon>Vertebrata</taxon>
        <taxon>Euteleostomi</taxon>
        <taxon>Actinopterygii</taxon>
        <taxon>Neopterygii</taxon>
        <taxon>Teleostei</taxon>
        <taxon>Neoteleostei</taxon>
        <taxon>Acanthomorphata</taxon>
        <taxon>Anabantaria</taxon>
        <taxon>Anabantiformes</taxon>
        <taxon>Channoidei</taxon>
        <taxon>Channidae</taxon>
        <taxon>Channa</taxon>
    </lineage>
</organism>
<dbReference type="Proteomes" id="UP000503349">
    <property type="component" value="Chromosome 18"/>
</dbReference>